<dbReference type="OrthoDB" id="1612078at2759"/>
<protein>
    <recommendedName>
        <fullName evidence="2">Peptide N-acetyl-beta-D-glucosaminyl asparaginase amidase A N-terminal domain-containing protein</fullName>
    </recommendedName>
</protein>
<keyword evidence="1" id="KW-0472">Membrane</keyword>
<dbReference type="EMBL" id="CAKXYY010000018">
    <property type="protein sequence ID" value="CAH2354691.1"/>
    <property type="molecule type" value="Genomic_DNA"/>
</dbReference>
<proteinExistence type="predicted"/>
<dbReference type="Proteomes" id="UP000837801">
    <property type="component" value="Unassembled WGS sequence"/>
</dbReference>
<dbReference type="InterPro" id="IPR021102">
    <property type="entry name" value="PNGase_A"/>
</dbReference>
<comment type="caution">
    <text evidence="3">The sequence shown here is derived from an EMBL/GenBank/DDBJ whole genome shotgun (WGS) entry which is preliminary data.</text>
</comment>
<evidence type="ECO:0000313" key="3">
    <source>
        <dbReference type="EMBL" id="CAH2354691.1"/>
    </source>
</evidence>
<keyword evidence="1" id="KW-1133">Transmembrane helix</keyword>
<reference evidence="3" key="1">
    <citation type="submission" date="2022-03" db="EMBL/GenBank/DDBJ databases">
        <authorList>
            <person name="Legras J.-L."/>
            <person name="Devillers H."/>
            <person name="Grondin C."/>
        </authorList>
    </citation>
    <scope>NUCLEOTIDE SEQUENCE</scope>
    <source>
        <strain evidence="3">CLIB 1423</strain>
    </source>
</reference>
<keyword evidence="4" id="KW-1185">Reference proteome</keyword>
<evidence type="ECO:0000259" key="2">
    <source>
        <dbReference type="Pfam" id="PF12222"/>
    </source>
</evidence>
<dbReference type="AlphaFoldDB" id="A0A9P0W0J5"/>
<evidence type="ECO:0000256" key="1">
    <source>
        <dbReference type="SAM" id="Phobius"/>
    </source>
</evidence>
<gene>
    <name evidence="3" type="ORF">CLIB1423_18S01530</name>
</gene>
<name>A0A9P0W0J5_9ASCO</name>
<sequence>MKSYLARENSIWNMMFFGKSHQVKMSVAPSNREVQVEQASNEKKMYFDNEKHGNSDYLPIEVTAGNRKAKVSKWMRFWQVLYLFCFLQTTYNLVQYWRFSGSAIYTHLTAAEIVGSNNLIDQFDGIAGSDDVVVAPKQILEVTYPFLQEDASFGAPVFQSLYINHTFGNSWGSPAIAKISAPSNVTYNKVVLTLNTTVGGVQYDRLANIFVDGVQIWRTSTAEPGGKEVFSTFDKDVSTYLNLFKQSEFEVLFQLDNLITPRLTGEFHVELYATYFNVSELVESEEKEGIIRDSAFGNFSKYSILSTDGAASKVYGLTKHEKKTEPSISYLPSDKIHVSLPEVSVNTTRLTLSVFASGNSAEEFWYTNVLDKFVHEFENVGKKLLGHGPVRIINIYFNGEKIATQTPEPFIFTGGISPALWSPVVATSAFDLSSIDIDLTGLLPYLWESQSIEDKFLEIEISNGLDEVVVFPPIPKSGIAENWITSANLLTYESDQVVSVEGSVVLINDTKTGSAIGLAPPFSGTILQVISANFGTTLNAILNYTLIDGTSVNTNFTSYTESKTTNIQKYQKFGEKQSLVHVGKSKQSTTFLDNDVTEITSDEMLNTFKKKKKLAPNTIQQVNKTATFPVIATLNETEYKTYPADEVNIEYDVEIATAKDVSVKVDGTTVFGESAKQNGTSTYFITSSGNHGSGSLDTKYELDVGPAFKYKRKVKAVNGTVVSDVLKGSAIFSYEGETLESNYASLLTSLEKEHGDSGEEMFDILNHIVDPSFMELFTKVMTETKVCKHKSYPDVYKKRSFKKHF</sequence>
<dbReference type="InterPro" id="IPR056948">
    <property type="entry name" value="PNGaseA_N"/>
</dbReference>
<accession>A0A9P0W0J5</accession>
<feature type="domain" description="Peptide N-acetyl-beta-D-glucosaminyl asparaginase amidase A N-terminal" evidence="2">
    <location>
        <begin position="159"/>
        <end position="505"/>
    </location>
</feature>
<evidence type="ECO:0000313" key="4">
    <source>
        <dbReference type="Proteomes" id="UP000837801"/>
    </source>
</evidence>
<dbReference type="PANTHER" id="PTHR31104">
    <property type="entry name" value="PEPTIDE-N4-(N-ACETYL-BETA-GLUCOSAMINYL)ASPARAGINE AMIDASE A PROTEIN"/>
    <property type="match status" value="1"/>
</dbReference>
<organism evidence="3 4">
    <name type="scientific">[Candida] railenensis</name>
    <dbReference type="NCBI Taxonomy" id="45579"/>
    <lineage>
        <taxon>Eukaryota</taxon>
        <taxon>Fungi</taxon>
        <taxon>Dikarya</taxon>
        <taxon>Ascomycota</taxon>
        <taxon>Saccharomycotina</taxon>
        <taxon>Pichiomycetes</taxon>
        <taxon>Debaryomycetaceae</taxon>
        <taxon>Kurtzmaniella</taxon>
    </lineage>
</organism>
<feature type="transmembrane region" description="Helical" evidence="1">
    <location>
        <begin position="77"/>
        <end position="97"/>
    </location>
</feature>
<keyword evidence="1" id="KW-0812">Transmembrane</keyword>
<dbReference type="Pfam" id="PF12222">
    <property type="entry name" value="PNGaseA"/>
    <property type="match status" value="1"/>
</dbReference>